<accession>A0A5R9Q635</accession>
<sequence length="319" mass="34684">MKKVIIDTDPGIDDAMAILLAHQSNKLDLIAITTTFGNANIANSTKNALYLKDRFGMKAVVAKGVDSPLTQLPSAPATIVHGENGLGNINIPDEIESKANEEIAHDLIIKSIKEHPNEITLIAIGRLTNLALAIKKAPEITSLVKEVIIMGGAFGFNGHAGNLTPFAEANIFGDPHAADIVVSANWPVTMVGLDVTQQTIMNNSYLEKLKNKSAKYGQFIYDISRHYSKFYNDDIGLDGFFVHDSSAVIYAICPELFTVKEGCVRVVTEGVAAGHTLLKQCDRVYPIDEWSNQPKQKVCTGVNSKELLNLYIDSLANCD</sequence>
<dbReference type="EMBL" id="PPSW01000006">
    <property type="protein sequence ID" value="TLX48601.1"/>
    <property type="molecule type" value="Genomic_DNA"/>
</dbReference>
<dbReference type="GO" id="GO:0005829">
    <property type="term" value="C:cytosol"/>
    <property type="evidence" value="ECO:0007669"/>
    <property type="project" value="TreeGrafter"/>
</dbReference>
<dbReference type="AlphaFoldDB" id="A0A5R9Q635"/>
<dbReference type="InterPro" id="IPR023186">
    <property type="entry name" value="IUNH"/>
</dbReference>
<dbReference type="InterPro" id="IPR036452">
    <property type="entry name" value="Ribo_hydro-like"/>
</dbReference>
<evidence type="ECO:0000256" key="1">
    <source>
        <dbReference type="ARBA" id="ARBA00022801"/>
    </source>
</evidence>
<comment type="caution">
    <text evidence="4">The sequence shown here is derived from an EMBL/GenBank/DDBJ whole genome shotgun (WGS) entry which is preliminary data.</text>
</comment>
<dbReference type="Pfam" id="PF01156">
    <property type="entry name" value="IU_nuc_hydro"/>
    <property type="match status" value="1"/>
</dbReference>
<organism evidence="4 5">
    <name type="scientific">Pseudoalteromonas phenolica</name>
    <dbReference type="NCBI Taxonomy" id="161398"/>
    <lineage>
        <taxon>Bacteria</taxon>
        <taxon>Pseudomonadati</taxon>
        <taxon>Pseudomonadota</taxon>
        <taxon>Gammaproteobacteria</taxon>
        <taxon>Alteromonadales</taxon>
        <taxon>Pseudoalteromonadaceae</taxon>
        <taxon>Pseudoalteromonas</taxon>
    </lineage>
</organism>
<reference evidence="4 5" key="1">
    <citation type="submission" date="2018-01" db="EMBL/GenBank/DDBJ databases">
        <title>Co-occurrence of chitin degradation, pigmentation and bioactivity in marine Pseudoalteromonas.</title>
        <authorList>
            <person name="Paulsen S."/>
            <person name="Gram L."/>
            <person name="Machado H."/>
        </authorList>
    </citation>
    <scope>NUCLEOTIDE SEQUENCE [LARGE SCALE GENOMIC DNA]</scope>
    <source>
        <strain evidence="4 5">S3663</strain>
    </source>
</reference>
<feature type="domain" description="Inosine/uridine-preferring nucleoside hydrolase" evidence="3">
    <location>
        <begin position="4"/>
        <end position="307"/>
    </location>
</feature>
<keyword evidence="1 4" id="KW-0378">Hydrolase</keyword>
<dbReference type="CDD" id="cd02650">
    <property type="entry name" value="nuc_hydro_CaPnhB"/>
    <property type="match status" value="1"/>
</dbReference>
<dbReference type="PANTHER" id="PTHR12304">
    <property type="entry name" value="INOSINE-URIDINE PREFERRING NUCLEOSIDE HYDROLASE"/>
    <property type="match status" value="1"/>
</dbReference>
<gene>
    <name evidence="4" type="ORF">C1E24_03895</name>
</gene>
<evidence type="ECO:0000313" key="4">
    <source>
        <dbReference type="EMBL" id="TLX48601.1"/>
    </source>
</evidence>
<dbReference type="Gene3D" id="3.90.245.10">
    <property type="entry name" value="Ribonucleoside hydrolase-like"/>
    <property type="match status" value="1"/>
</dbReference>
<name>A0A5R9Q635_9GAMM</name>
<dbReference type="GO" id="GO:0006152">
    <property type="term" value="P:purine nucleoside catabolic process"/>
    <property type="evidence" value="ECO:0007669"/>
    <property type="project" value="TreeGrafter"/>
</dbReference>
<evidence type="ECO:0000256" key="2">
    <source>
        <dbReference type="ARBA" id="ARBA00023295"/>
    </source>
</evidence>
<protein>
    <submittedName>
        <fullName evidence="4">Nucleoside hydrolase</fullName>
    </submittedName>
</protein>
<evidence type="ECO:0000259" key="3">
    <source>
        <dbReference type="Pfam" id="PF01156"/>
    </source>
</evidence>
<dbReference type="InterPro" id="IPR001910">
    <property type="entry name" value="Inosine/uridine_hydrolase_dom"/>
</dbReference>
<dbReference type="PANTHER" id="PTHR12304:SF4">
    <property type="entry name" value="URIDINE NUCLEOSIDASE"/>
    <property type="match status" value="1"/>
</dbReference>
<keyword evidence="2" id="KW-0326">Glycosidase</keyword>
<dbReference type="Proteomes" id="UP000309186">
    <property type="component" value="Unassembled WGS sequence"/>
</dbReference>
<dbReference type="GO" id="GO:0008477">
    <property type="term" value="F:purine nucleosidase activity"/>
    <property type="evidence" value="ECO:0007669"/>
    <property type="project" value="TreeGrafter"/>
</dbReference>
<evidence type="ECO:0000313" key="5">
    <source>
        <dbReference type="Proteomes" id="UP000309186"/>
    </source>
</evidence>
<dbReference type="RefSeq" id="WP_138478900.1">
    <property type="nucleotide sequence ID" value="NZ_PPSW01000006.1"/>
</dbReference>
<dbReference type="OrthoDB" id="9797882at2"/>
<proteinExistence type="predicted"/>
<dbReference type="SUPFAM" id="SSF53590">
    <property type="entry name" value="Nucleoside hydrolase"/>
    <property type="match status" value="1"/>
</dbReference>